<evidence type="ECO:0000313" key="1">
    <source>
        <dbReference type="EMBL" id="MEW9920340.1"/>
    </source>
</evidence>
<sequence length="332" mass="38145">MISFEELNERRTDAFRKSEKDEDFLFNLNASLTDLEAELQRSTPKQEANVLIFVTGLPRSGTTFTAQLIAESLEIGRITNLAARFYRAPLVGLSLSRMVLGCYPKANVKSEYALTEGASGLHEFGYFWRDQLKISKLSDLLTSKSFLSADGWERLRGLLCQMATISGGALVMKNLYGTYDAQAFQRHNIPCVFVNIQRDSRAVFSSILSARRKFFGEDLDSWWSLPCHDFEKFSHLTIEQQVARQVVGLERIFENELGSLPDNMVVHWQYERLCEDPECHIEALQDRISEKYGIMLPVRSDLQWTDFVIKRVNNVPHTRADEQLREARVLFQ</sequence>
<dbReference type="Proteomes" id="UP001556098">
    <property type="component" value="Unassembled WGS sequence"/>
</dbReference>
<dbReference type="InterPro" id="IPR027417">
    <property type="entry name" value="P-loop_NTPase"/>
</dbReference>
<reference evidence="1 2" key="1">
    <citation type="submission" date="2024-07" db="EMBL/GenBank/DDBJ databases">
        <title>Marimonas sp.nov., isolated from tidal-flat sediment.</title>
        <authorList>
            <person name="Jayan J.N."/>
            <person name="Lee S.S."/>
        </authorList>
    </citation>
    <scope>NUCLEOTIDE SEQUENCE [LARGE SCALE GENOMIC DNA]</scope>
    <source>
        <strain evidence="1 2">MJW-29</strain>
    </source>
</reference>
<dbReference type="SUPFAM" id="SSF52540">
    <property type="entry name" value="P-loop containing nucleoside triphosphate hydrolases"/>
    <property type="match status" value="1"/>
</dbReference>
<comment type="caution">
    <text evidence="1">The sequence shown here is derived from an EMBL/GenBank/DDBJ whole genome shotgun (WGS) entry which is preliminary data.</text>
</comment>
<name>A0ABV3RMZ8_9RHOB</name>
<protein>
    <recommendedName>
        <fullName evidence="3">Sulfotransferase family protein</fullName>
    </recommendedName>
</protein>
<dbReference type="Gene3D" id="3.40.50.300">
    <property type="entry name" value="P-loop containing nucleotide triphosphate hydrolases"/>
    <property type="match status" value="1"/>
</dbReference>
<accession>A0ABV3RMZ8</accession>
<dbReference type="EMBL" id="JBFNXX010000008">
    <property type="protein sequence ID" value="MEW9920340.1"/>
    <property type="molecule type" value="Genomic_DNA"/>
</dbReference>
<keyword evidence="2" id="KW-1185">Reference proteome</keyword>
<dbReference type="RefSeq" id="WP_367878045.1">
    <property type="nucleotide sequence ID" value="NZ_JBFNXX010000008.1"/>
</dbReference>
<gene>
    <name evidence="1" type="ORF">AB2B41_12045</name>
</gene>
<proteinExistence type="predicted"/>
<evidence type="ECO:0000313" key="2">
    <source>
        <dbReference type="Proteomes" id="UP001556098"/>
    </source>
</evidence>
<evidence type="ECO:0008006" key="3">
    <source>
        <dbReference type="Google" id="ProtNLM"/>
    </source>
</evidence>
<organism evidence="1 2">
    <name type="scientific">Sulfitobacter sediminis</name>
    <dbReference type="NCBI Taxonomy" id="3234186"/>
    <lineage>
        <taxon>Bacteria</taxon>
        <taxon>Pseudomonadati</taxon>
        <taxon>Pseudomonadota</taxon>
        <taxon>Alphaproteobacteria</taxon>
        <taxon>Rhodobacterales</taxon>
        <taxon>Roseobacteraceae</taxon>
        <taxon>Sulfitobacter</taxon>
    </lineage>
</organism>